<reference evidence="5 6" key="1">
    <citation type="journal article" date="2017" name="Syst. Appl. Microbiol.">
        <title>Lebetimonas natsushimae sp. nov., a novel strictly anaerobic, moderately thermophilic chemoautotroph isolated from a deep-sea hydrothermal vent polychaete nest in the Mid-Okinawa Trough.</title>
        <authorList>
            <person name="Nagata R."/>
            <person name="Takaki Y."/>
            <person name="Tame A."/>
            <person name="Nunoura T."/>
            <person name="Muto H."/>
            <person name="Mino S."/>
            <person name="Sawayama S."/>
            <person name="Takai K."/>
            <person name="Nakagawa S."/>
        </authorList>
    </citation>
    <scope>NUCLEOTIDE SEQUENCE [LARGE SCALE GENOMIC DNA]</scope>
    <source>
        <strain evidence="5 6">HS1857</strain>
    </source>
</reference>
<keyword evidence="2 5" id="KW-0378">Hydrolase</keyword>
<dbReference type="EMBL" id="BDME01000002">
    <property type="protein sequence ID" value="GAX87946.1"/>
    <property type="molecule type" value="Genomic_DNA"/>
</dbReference>
<dbReference type="PANTHER" id="PTHR11014:SF63">
    <property type="entry name" value="METALLOPEPTIDASE, PUTATIVE (AFU_ORTHOLOGUE AFUA_6G09600)-RELATED"/>
    <property type="match status" value="1"/>
</dbReference>
<feature type="binding site" evidence="3">
    <location>
        <position position="102"/>
    </location>
    <ligand>
        <name>Mn(2+)</name>
        <dbReference type="ChEBI" id="CHEBI:29035"/>
        <label>2</label>
    </ligand>
</feature>
<name>A0A292YFC9_9BACT</name>
<dbReference type="Proteomes" id="UP000217944">
    <property type="component" value="Unassembled WGS sequence"/>
</dbReference>
<feature type="binding site" evidence="3">
    <location>
        <position position="163"/>
    </location>
    <ligand>
        <name>Mn(2+)</name>
        <dbReference type="ChEBI" id="CHEBI:29035"/>
        <label>2</label>
    </ligand>
</feature>
<evidence type="ECO:0000256" key="1">
    <source>
        <dbReference type="ARBA" id="ARBA00006153"/>
    </source>
</evidence>
<dbReference type="InterPro" id="IPR036264">
    <property type="entry name" value="Bact_exopeptidase_dim_dom"/>
</dbReference>
<dbReference type="InterPro" id="IPR002933">
    <property type="entry name" value="Peptidase_M20"/>
</dbReference>
<dbReference type="InterPro" id="IPR017439">
    <property type="entry name" value="Amidohydrolase"/>
</dbReference>
<dbReference type="SUPFAM" id="SSF55031">
    <property type="entry name" value="Bacterial exopeptidase dimerisation domain"/>
    <property type="match status" value="1"/>
</dbReference>
<dbReference type="AlphaFoldDB" id="A0A292YFC9"/>
<evidence type="ECO:0000259" key="4">
    <source>
        <dbReference type="Pfam" id="PF07687"/>
    </source>
</evidence>
<organism evidence="5 6">
    <name type="scientific">Lebetimonas natsushimae</name>
    <dbReference type="NCBI Taxonomy" id="1936991"/>
    <lineage>
        <taxon>Bacteria</taxon>
        <taxon>Pseudomonadati</taxon>
        <taxon>Campylobacterota</taxon>
        <taxon>Epsilonproteobacteria</taxon>
        <taxon>Nautiliales</taxon>
        <taxon>Nautiliaceae</taxon>
        <taxon>Lebetimonas</taxon>
    </lineage>
</organism>
<dbReference type="GO" id="GO:0046872">
    <property type="term" value="F:metal ion binding"/>
    <property type="evidence" value="ECO:0007669"/>
    <property type="project" value="UniProtKB-KW"/>
</dbReference>
<dbReference type="PANTHER" id="PTHR11014">
    <property type="entry name" value="PEPTIDASE M20 FAMILY MEMBER"/>
    <property type="match status" value="1"/>
</dbReference>
<gene>
    <name evidence="5" type="ORF">LNAT_P1243</name>
</gene>
<dbReference type="Pfam" id="PF07687">
    <property type="entry name" value="M20_dimer"/>
    <property type="match status" value="1"/>
</dbReference>
<dbReference type="NCBIfam" id="TIGR01891">
    <property type="entry name" value="amidohydrolases"/>
    <property type="match status" value="1"/>
</dbReference>
<comment type="similarity">
    <text evidence="1">Belongs to the peptidase M20 family.</text>
</comment>
<sequence>MQSVLNEIDSLKDKIIEIRRHIHMYPDLSHEEKPTRDYVKNILEKEGIKCKTFKNHYGMVCDIVVDENKPFLAFRADMDALPIQEENDVEYKSRKKGIMHACGHDAHTAILTGLLIALNRHKDKLAVNIRGIFQHSEEDTEGGSEDLIKDGALENVVAIFGLHMYPYLNIGEIGYKFGEMMASADTFEIEIFGKSSHGARPHEGVDALLTGALVINSINHIISRRIDPLHPAVITMGTVEGGKAPNVICDHVKMTGTVRTLNDKVRKRIKEMMEDAMKGICHTMGAEYKFHYFFGNPELVNDDEMLKLVIKSAKEVGAKPVDLKLPVMGGEDFANYLKLVKGAFFRLGSCNRKKEIGCIAQHNPKFDIDENSLVIGAKVMANLVKEFKNEG</sequence>
<keyword evidence="3" id="KW-0464">Manganese</keyword>
<accession>A0A292YFC9</accession>
<comment type="caution">
    <text evidence="5">The sequence shown here is derived from an EMBL/GenBank/DDBJ whole genome shotgun (WGS) entry which is preliminary data.</text>
</comment>
<feature type="domain" description="Peptidase M20 dimerisation" evidence="4">
    <location>
        <begin position="186"/>
        <end position="278"/>
    </location>
</feature>
<dbReference type="OrthoDB" id="9777385at2"/>
<dbReference type="InterPro" id="IPR011650">
    <property type="entry name" value="Peptidase_M20_dimer"/>
</dbReference>
<evidence type="ECO:0000256" key="3">
    <source>
        <dbReference type="PIRSR" id="PIRSR005962-1"/>
    </source>
</evidence>
<proteinExistence type="inferred from homology"/>
<dbReference type="PIRSF" id="PIRSF005962">
    <property type="entry name" value="Pept_M20D_amidohydro"/>
    <property type="match status" value="1"/>
</dbReference>
<evidence type="ECO:0000313" key="6">
    <source>
        <dbReference type="Proteomes" id="UP000217944"/>
    </source>
</evidence>
<dbReference type="GO" id="GO:0016787">
    <property type="term" value="F:hydrolase activity"/>
    <property type="evidence" value="ECO:0007669"/>
    <property type="project" value="UniProtKB-KW"/>
</dbReference>
<dbReference type="FunFam" id="3.30.70.360:FF:000014">
    <property type="entry name" value="N-acyl-L-amino acid amidohydrolase"/>
    <property type="match status" value="1"/>
</dbReference>
<dbReference type="SUPFAM" id="SSF53187">
    <property type="entry name" value="Zn-dependent exopeptidases"/>
    <property type="match status" value="1"/>
</dbReference>
<protein>
    <submittedName>
        <fullName evidence="5">Amidohydrolase</fullName>
    </submittedName>
</protein>
<dbReference type="Pfam" id="PF01546">
    <property type="entry name" value="Peptidase_M20"/>
    <property type="match status" value="1"/>
</dbReference>
<keyword evidence="3" id="KW-0479">Metal-binding</keyword>
<dbReference type="Gene3D" id="3.40.630.10">
    <property type="entry name" value="Zn peptidases"/>
    <property type="match status" value="1"/>
</dbReference>
<feature type="binding site" evidence="3">
    <location>
        <position position="104"/>
    </location>
    <ligand>
        <name>Mn(2+)</name>
        <dbReference type="ChEBI" id="CHEBI:29035"/>
        <label>2</label>
    </ligand>
</feature>
<feature type="binding site" evidence="3">
    <location>
        <position position="138"/>
    </location>
    <ligand>
        <name>Mn(2+)</name>
        <dbReference type="ChEBI" id="CHEBI:29035"/>
        <label>2</label>
    </ligand>
</feature>
<feature type="binding site" evidence="3">
    <location>
        <position position="362"/>
    </location>
    <ligand>
        <name>Mn(2+)</name>
        <dbReference type="ChEBI" id="CHEBI:29035"/>
        <label>2</label>
    </ligand>
</feature>
<comment type="cofactor">
    <cofactor evidence="3">
        <name>Mn(2+)</name>
        <dbReference type="ChEBI" id="CHEBI:29035"/>
    </cofactor>
    <text evidence="3">The Mn(2+) ion enhances activity.</text>
</comment>
<keyword evidence="6" id="KW-1185">Reference proteome</keyword>
<evidence type="ECO:0000256" key="2">
    <source>
        <dbReference type="ARBA" id="ARBA00022801"/>
    </source>
</evidence>
<dbReference type="Gene3D" id="3.30.70.360">
    <property type="match status" value="1"/>
</dbReference>
<evidence type="ECO:0000313" key="5">
    <source>
        <dbReference type="EMBL" id="GAX87946.1"/>
    </source>
</evidence>
<dbReference type="RefSeq" id="WP_096259512.1">
    <property type="nucleotide sequence ID" value="NZ_BDME01000002.1"/>
</dbReference>